<protein>
    <submittedName>
        <fullName evidence="1">Uncharacterized protein</fullName>
    </submittedName>
</protein>
<evidence type="ECO:0000313" key="1">
    <source>
        <dbReference type="EMBL" id="KAI0057049.1"/>
    </source>
</evidence>
<keyword evidence="2" id="KW-1185">Reference proteome</keyword>
<evidence type="ECO:0000313" key="2">
    <source>
        <dbReference type="Proteomes" id="UP000814140"/>
    </source>
</evidence>
<dbReference type="Proteomes" id="UP000814140">
    <property type="component" value="Unassembled WGS sequence"/>
</dbReference>
<dbReference type="EMBL" id="MU277253">
    <property type="protein sequence ID" value="KAI0057049.1"/>
    <property type="molecule type" value="Genomic_DNA"/>
</dbReference>
<proteinExistence type="predicted"/>
<reference evidence="1" key="2">
    <citation type="journal article" date="2022" name="New Phytol.">
        <title>Evolutionary transition to the ectomycorrhizal habit in the genomes of a hyperdiverse lineage of mushroom-forming fungi.</title>
        <authorList>
            <person name="Looney B."/>
            <person name="Miyauchi S."/>
            <person name="Morin E."/>
            <person name="Drula E."/>
            <person name="Courty P.E."/>
            <person name="Kohler A."/>
            <person name="Kuo A."/>
            <person name="LaButti K."/>
            <person name="Pangilinan J."/>
            <person name="Lipzen A."/>
            <person name="Riley R."/>
            <person name="Andreopoulos W."/>
            <person name="He G."/>
            <person name="Johnson J."/>
            <person name="Nolan M."/>
            <person name="Tritt A."/>
            <person name="Barry K.W."/>
            <person name="Grigoriev I.V."/>
            <person name="Nagy L.G."/>
            <person name="Hibbett D."/>
            <person name="Henrissat B."/>
            <person name="Matheny P.B."/>
            <person name="Labbe J."/>
            <person name="Martin F.M."/>
        </authorList>
    </citation>
    <scope>NUCLEOTIDE SEQUENCE</scope>
    <source>
        <strain evidence="1">HHB10654</strain>
    </source>
</reference>
<organism evidence="1 2">
    <name type="scientific">Artomyces pyxidatus</name>
    <dbReference type="NCBI Taxonomy" id="48021"/>
    <lineage>
        <taxon>Eukaryota</taxon>
        <taxon>Fungi</taxon>
        <taxon>Dikarya</taxon>
        <taxon>Basidiomycota</taxon>
        <taxon>Agaricomycotina</taxon>
        <taxon>Agaricomycetes</taxon>
        <taxon>Russulales</taxon>
        <taxon>Auriscalpiaceae</taxon>
        <taxon>Artomyces</taxon>
    </lineage>
</organism>
<gene>
    <name evidence="1" type="ORF">BV25DRAFT_1831544</name>
</gene>
<name>A0ACB8SKI1_9AGAM</name>
<comment type="caution">
    <text evidence="1">The sequence shown here is derived from an EMBL/GenBank/DDBJ whole genome shotgun (WGS) entry which is preliminary data.</text>
</comment>
<reference evidence="1" key="1">
    <citation type="submission" date="2021-03" db="EMBL/GenBank/DDBJ databases">
        <authorList>
            <consortium name="DOE Joint Genome Institute"/>
            <person name="Ahrendt S."/>
            <person name="Looney B.P."/>
            <person name="Miyauchi S."/>
            <person name="Morin E."/>
            <person name="Drula E."/>
            <person name="Courty P.E."/>
            <person name="Chicoki N."/>
            <person name="Fauchery L."/>
            <person name="Kohler A."/>
            <person name="Kuo A."/>
            <person name="Labutti K."/>
            <person name="Pangilinan J."/>
            <person name="Lipzen A."/>
            <person name="Riley R."/>
            <person name="Andreopoulos W."/>
            <person name="He G."/>
            <person name="Johnson J."/>
            <person name="Barry K.W."/>
            <person name="Grigoriev I.V."/>
            <person name="Nagy L."/>
            <person name="Hibbett D."/>
            <person name="Henrissat B."/>
            <person name="Matheny P.B."/>
            <person name="Labbe J."/>
            <person name="Martin F."/>
        </authorList>
    </citation>
    <scope>NUCLEOTIDE SEQUENCE</scope>
    <source>
        <strain evidence="1">HHB10654</strain>
    </source>
</reference>
<sequence length="234" mass="25122">MRKLSATAVRAPEAACGECIPVLLVVEALGFRPYVGKLGLRVTVFERDGHCGGLQSKASCAAPIAVLTAPSCLQTTRHRSRLPSPHHRFCTNSSAFRAHYDYQSNPGDNVTAMPDRFLNGQGLHKYHGEKAQSDMDVWLGDACMAGARNAAGHENVFAMSQICSTLPLTQESRPHFSVRACGGLSSGLAQRASSLASDLVTRVCLSATASDVRMHDDDSERHAVYVKERSGGIP</sequence>
<accession>A0ACB8SKI1</accession>